<evidence type="ECO:0000313" key="1">
    <source>
        <dbReference type="EMBL" id="GIG01022.1"/>
    </source>
</evidence>
<gene>
    <name evidence="1" type="ORF">Cci01nite_61150</name>
</gene>
<name>A0A8J3P286_9ACTN</name>
<protein>
    <submittedName>
        <fullName evidence="1">Uncharacterized protein</fullName>
    </submittedName>
</protein>
<organism evidence="1 2">
    <name type="scientific">Catellatospora citrea</name>
    <dbReference type="NCBI Taxonomy" id="53366"/>
    <lineage>
        <taxon>Bacteria</taxon>
        <taxon>Bacillati</taxon>
        <taxon>Actinomycetota</taxon>
        <taxon>Actinomycetes</taxon>
        <taxon>Micromonosporales</taxon>
        <taxon>Micromonosporaceae</taxon>
        <taxon>Catellatospora</taxon>
    </lineage>
</organism>
<comment type="caution">
    <text evidence="1">The sequence shown here is derived from an EMBL/GenBank/DDBJ whole genome shotgun (WGS) entry which is preliminary data.</text>
</comment>
<evidence type="ECO:0000313" key="2">
    <source>
        <dbReference type="Proteomes" id="UP000659904"/>
    </source>
</evidence>
<dbReference type="EMBL" id="BONH01000034">
    <property type="protein sequence ID" value="GIG01022.1"/>
    <property type="molecule type" value="Genomic_DNA"/>
</dbReference>
<dbReference type="Proteomes" id="UP000659904">
    <property type="component" value="Unassembled WGS sequence"/>
</dbReference>
<accession>A0A8J3P286</accession>
<keyword evidence="2" id="KW-1185">Reference proteome</keyword>
<sequence>MKCEKSALRRLDDRWAAEMLSCDGLPDDHLLFRACPADADGWVQSADGRSWLRLGDIGPTRGLFICDVGGEIADVLSLNGYVWHINQSLYHFVASVAAFDASYPFCETSNDLDEAASAASGFEQDLMRPRSNCL</sequence>
<reference evidence="1 2" key="1">
    <citation type="submission" date="2021-01" db="EMBL/GenBank/DDBJ databases">
        <title>Whole genome shotgun sequence of Catellatospora citrea NBRC 14495.</title>
        <authorList>
            <person name="Komaki H."/>
            <person name="Tamura T."/>
        </authorList>
    </citation>
    <scope>NUCLEOTIDE SEQUENCE [LARGE SCALE GENOMIC DNA]</scope>
    <source>
        <strain evidence="1 2">NBRC 14495</strain>
    </source>
</reference>
<dbReference type="AlphaFoldDB" id="A0A8J3P286"/>
<proteinExistence type="predicted"/>